<dbReference type="Proteomes" id="UP000824120">
    <property type="component" value="Chromosome 10"/>
</dbReference>
<evidence type="ECO:0000313" key="2">
    <source>
        <dbReference type="Proteomes" id="UP000824120"/>
    </source>
</evidence>
<name>A0A9J5WXT9_SOLCO</name>
<dbReference type="EMBL" id="JACXVP010000010">
    <property type="protein sequence ID" value="KAG5580175.1"/>
    <property type="molecule type" value="Genomic_DNA"/>
</dbReference>
<reference evidence="1 2" key="1">
    <citation type="submission" date="2020-09" db="EMBL/GenBank/DDBJ databases">
        <title>De no assembly of potato wild relative species, Solanum commersonii.</title>
        <authorList>
            <person name="Cho K."/>
        </authorList>
    </citation>
    <scope>NUCLEOTIDE SEQUENCE [LARGE SCALE GENOMIC DNA]</scope>
    <source>
        <strain evidence="1">LZ3.2</strain>
        <tissue evidence="1">Leaf</tissue>
    </source>
</reference>
<keyword evidence="2" id="KW-1185">Reference proteome</keyword>
<organism evidence="1 2">
    <name type="scientific">Solanum commersonii</name>
    <name type="common">Commerson's wild potato</name>
    <name type="synonym">Commerson's nightshade</name>
    <dbReference type="NCBI Taxonomy" id="4109"/>
    <lineage>
        <taxon>Eukaryota</taxon>
        <taxon>Viridiplantae</taxon>
        <taxon>Streptophyta</taxon>
        <taxon>Embryophyta</taxon>
        <taxon>Tracheophyta</taxon>
        <taxon>Spermatophyta</taxon>
        <taxon>Magnoliopsida</taxon>
        <taxon>eudicotyledons</taxon>
        <taxon>Gunneridae</taxon>
        <taxon>Pentapetalae</taxon>
        <taxon>asterids</taxon>
        <taxon>lamiids</taxon>
        <taxon>Solanales</taxon>
        <taxon>Solanaceae</taxon>
        <taxon>Solanoideae</taxon>
        <taxon>Solaneae</taxon>
        <taxon>Solanum</taxon>
    </lineage>
</organism>
<dbReference type="AlphaFoldDB" id="A0A9J5WXT9"/>
<proteinExistence type="predicted"/>
<sequence length="138" mass="15088">MSSSRTPICCIKTSLRLIPLTLSSGVLGYGTRAHPLGLNHVSTHSIGHQSSGLGFVTSLSVKSNGYKKLNLDLSKGRRMEKIHFQLGEDEILLSSSLPKTLSKLERKISKKHYSILEIKINTSENSAGGSFGEVCQYR</sequence>
<accession>A0A9J5WXT9</accession>
<evidence type="ECO:0000313" key="1">
    <source>
        <dbReference type="EMBL" id="KAG5580175.1"/>
    </source>
</evidence>
<protein>
    <submittedName>
        <fullName evidence="1">Uncharacterized protein</fullName>
    </submittedName>
</protein>
<gene>
    <name evidence="1" type="ORF">H5410_050802</name>
</gene>
<comment type="caution">
    <text evidence="1">The sequence shown here is derived from an EMBL/GenBank/DDBJ whole genome shotgun (WGS) entry which is preliminary data.</text>
</comment>